<evidence type="ECO:0000313" key="11">
    <source>
        <dbReference type="Proteomes" id="UP000694892"/>
    </source>
</evidence>
<keyword evidence="8" id="KW-0326">Glycosidase</keyword>
<comment type="catalytic activity">
    <reaction evidence="1">
        <text>Hydrolysis of (1-&gt;4)-beta-linkages between N-acetylmuramic acid and N-acetyl-D-glucosamine residues in a peptidoglycan and between N-acetyl-D-glucosamine residues in chitodextrins.</text>
        <dbReference type="EC" id="3.2.1.17"/>
    </reaction>
</comment>
<dbReference type="GO" id="GO:0050830">
    <property type="term" value="P:defense response to Gram-positive bacterium"/>
    <property type="evidence" value="ECO:0007669"/>
    <property type="project" value="TreeGrafter"/>
</dbReference>
<dbReference type="EMBL" id="CM004480">
    <property type="protein sequence ID" value="OCT68812.1"/>
    <property type="molecule type" value="Genomic_DNA"/>
</dbReference>
<evidence type="ECO:0000256" key="6">
    <source>
        <dbReference type="ARBA" id="ARBA00022638"/>
    </source>
</evidence>
<dbReference type="InterPro" id="IPR002152">
    <property type="entry name" value="Glyco_hydro_23"/>
</dbReference>
<dbReference type="InterPro" id="IPR023346">
    <property type="entry name" value="Lysozyme-like_dom_sf"/>
</dbReference>
<gene>
    <name evidence="10" type="ORF">XELAEV_18040103mg</name>
</gene>
<proteinExistence type="inferred from homology"/>
<dbReference type="PANTHER" id="PTHR31698:SF12">
    <property type="entry name" value="LYSOZYME G"/>
    <property type="match status" value="1"/>
</dbReference>
<dbReference type="GO" id="GO:0031640">
    <property type="term" value="P:killing of cells of another organism"/>
    <property type="evidence" value="ECO:0007669"/>
    <property type="project" value="UniProtKB-KW"/>
</dbReference>
<dbReference type="SUPFAM" id="SSF53955">
    <property type="entry name" value="Lysozyme-like"/>
    <property type="match status" value="1"/>
</dbReference>
<name>A0A974C945_XENLA</name>
<organism evidence="10 11">
    <name type="scientific">Xenopus laevis</name>
    <name type="common">African clawed frog</name>
    <dbReference type="NCBI Taxonomy" id="8355"/>
    <lineage>
        <taxon>Eukaryota</taxon>
        <taxon>Metazoa</taxon>
        <taxon>Chordata</taxon>
        <taxon>Craniata</taxon>
        <taxon>Vertebrata</taxon>
        <taxon>Euteleostomi</taxon>
        <taxon>Amphibia</taxon>
        <taxon>Batrachia</taxon>
        <taxon>Anura</taxon>
        <taxon>Pipoidea</taxon>
        <taxon>Pipidae</taxon>
        <taxon>Xenopodinae</taxon>
        <taxon>Xenopus</taxon>
        <taxon>Xenopus</taxon>
    </lineage>
</organism>
<dbReference type="Gene3D" id="1.10.530.10">
    <property type="match status" value="1"/>
</dbReference>
<keyword evidence="7" id="KW-0378">Hydrolase</keyword>
<dbReference type="GO" id="GO:0003796">
    <property type="term" value="F:lysozyme activity"/>
    <property type="evidence" value="ECO:0007669"/>
    <property type="project" value="UniProtKB-EC"/>
</dbReference>
<evidence type="ECO:0000313" key="10">
    <source>
        <dbReference type="EMBL" id="OCT68812.1"/>
    </source>
</evidence>
<dbReference type="GO" id="GO:0005576">
    <property type="term" value="C:extracellular region"/>
    <property type="evidence" value="ECO:0007669"/>
    <property type="project" value="TreeGrafter"/>
</dbReference>
<dbReference type="PRINTS" id="PR00749">
    <property type="entry name" value="LYSOZYMEG"/>
</dbReference>
<dbReference type="CDD" id="cd01021">
    <property type="entry name" value="GEWL"/>
    <property type="match status" value="1"/>
</dbReference>
<keyword evidence="5" id="KW-0929">Antimicrobial</keyword>
<dbReference type="Proteomes" id="UP000694892">
    <property type="component" value="Chromosome 8L"/>
</dbReference>
<dbReference type="FunFam" id="1.10.530.10:FF:000026">
    <property type="entry name" value="Lysozyme g"/>
    <property type="match status" value="1"/>
</dbReference>
<dbReference type="GO" id="GO:0009253">
    <property type="term" value="P:peptidoglycan catabolic process"/>
    <property type="evidence" value="ECO:0007669"/>
    <property type="project" value="InterPro"/>
</dbReference>
<sequence>MQGKHGNDFLVRRLWKTKRCKCHPDDGLHSSWREGSSGRLVARRRSHLSLALTYGDITKVETTGASEATAKQDKLTEKGVAASHKMAQTDYAKMQKYKAIILSAAAKAKVDPALICGIISRETRAGAVLKDGWGDHGNAFGLMQVDKRYHTPKGKWDSEEHLDQAAGILVDFILDSRKKFPCWTPEQQLKGGIAAYNCGLKRVDNYAHVDLHTTGKDYSNDVVARAQWFKKNGFQ</sequence>
<reference evidence="11" key="1">
    <citation type="journal article" date="2016" name="Nature">
        <title>Genome evolution in the allotetraploid frog Xenopus laevis.</title>
        <authorList>
            <person name="Session A.M."/>
            <person name="Uno Y."/>
            <person name="Kwon T."/>
            <person name="Chapman J.A."/>
            <person name="Toyoda A."/>
            <person name="Takahashi S."/>
            <person name="Fukui A."/>
            <person name="Hikosaka A."/>
            <person name="Suzuki A."/>
            <person name="Kondo M."/>
            <person name="van Heeringen S.J."/>
            <person name="Quigley I."/>
            <person name="Heinz S."/>
            <person name="Ogino H."/>
            <person name="Ochi H."/>
            <person name="Hellsten U."/>
            <person name="Lyons J.B."/>
            <person name="Simakov O."/>
            <person name="Putnam N."/>
            <person name="Stites J."/>
            <person name="Kuroki Y."/>
            <person name="Tanaka T."/>
            <person name="Michiue T."/>
            <person name="Watanabe M."/>
            <person name="Bogdanovic O."/>
            <person name="Lister R."/>
            <person name="Georgiou G."/>
            <person name="Paranjpe S.S."/>
            <person name="van Kruijsbergen I."/>
            <person name="Shu S."/>
            <person name="Carlson J."/>
            <person name="Kinoshita T."/>
            <person name="Ohta Y."/>
            <person name="Mawaribuchi S."/>
            <person name="Jenkins J."/>
            <person name="Grimwood J."/>
            <person name="Schmutz J."/>
            <person name="Mitros T."/>
            <person name="Mozaffari S.V."/>
            <person name="Suzuki Y."/>
            <person name="Haramoto Y."/>
            <person name="Yamamoto T.S."/>
            <person name="Takagi C."/>
            <person name="Heald R."/>
            <person name="Miller K."/>
            <person name="Haudenschild C."/>
            <person name="Kitzman J."/>
            <person name="Nakayama T."/>
            <person name="Izutsu Y."/>
            <person name="Robert J."/>
            <person name="Fortriede J."/>
            <person name="Burns K."/>
            <person name="Lotay V."/>
            <person name="Karimi K."/>
            <person name="Yasuoka Y."/>
            <person name="Dichmann D.S."/>
            <person name="Flajnik M.F."/>
            <person name="Houston D.W."/>
            <person name="Shendure J."/>
            <person name="DuPasquier L."/>
            <person name="Vize P.D."/>
            <person name="Zorn A.M."/>
            <person name="Ito M."/>
            <person name="Marcotte E.M."/>
            <person name="Wallingford J.B."/>
            <person name="Ito Y."/>
            <person name="Asashima M."/>
            <person name="Ueno N."/>
            <person name="Matsuda Y."/>
            <person name="Veenstra G.J."/>
            <person name="Fujiyama A."/>
            <person name="Harland R.M."/>
            <person name="Taira M."/>
            <person name="Rokhsar D.S."/>
        </authorList>
    </citation>
    <scope>NUCLEOTIDE SEQUENCE [LARGE SCALE GENOMIC DNA]</scope>
    <source>
        <strain evidence="11">J</strain>
    </source>
</reference>
<dbReference type="AlphaFoldDB" id="A0A974C945"/>
<evidence type="ECO:0000256" key="3">
    <source>
        <dbReference type="ARBA" id="ARBA00012732"/>
    </source>
</evidence>
<evidence type="ECO:0000256" key="8">
    <source>
        <dbReference type="ARBA" id="ARBA00023295"/>
    </source>
</evidence>
<dbReference type="EC" id="3.2.1.17" evidence="3"/>
<comment type="similarity">
    <text evidence="2">Belongs to the glycosyl hydrolase 23 family.</text>
</comment>
<accession>A0A974C945</accession>
<protein>
    <recommendedName>
        <fullName evidence="4">Lysozyme g</fullName>
        <ecNumber evidence="3">3.2.1.17</ecNumber>
    </recommendedName>
    <alternativeName>
        <fullName evidence="9">1,4-beta-N-acetylmuramidase</fullName>
    </alternativeName>
</protein>
<keyword evidence="6" id="KW-0081">Bacteriolytic enzyme</keyword>
<evidence type="ECO:0000256" key="5">
    <source>
        <dbReference type="ARBA" id="ARBA00022529"/>
    </source>
</evidence>
<evidence type="ECO:0000256" key="9">
    <source>
        <dbReference type="ARBA" id="ARBA00031262"/>
    </source>
</evidence>
<dbReference type="PANTHER" id="PTHR31698">
    <property type="entry name" value="LYSOZYME G FAMILY MEMBER"/>
    <property type="match status" value="1"/>
</dbReference>
<evidence type="ECO:0000256" key="1">
    <source>
        <dbReference type="ARBA" id="ARBA00000632"/>
    </source>
</evidence>
<evidence type="ECO:0000256" key="7">
    <source>
        <dbReference type="ARBA" id="ARBA00022801"/>
    </source>
</evidence>
<evidence type="ECO:0000256" key="4">
    <source>
        <dbReference type="ARBA" id="ARBA00016485"/>
    </source>
</evidence>
<evidence type="ECO:0000256" key="2">
    <source>
        <dbReference type="ARBA" id="ARBA00008902"/>
    </source>
</evidence>